<dbReference type="InterPro" id="IPR049026">
    <property type="entry name" value="Gp6-like_N"/>
</dbReference>
<proteinExistence type="predicted"/>
<name>E3SMR7_9CAUD</name>
<dbReference type="Proteomes" id="UP000006530">
    <property type="component" value="Segment"/>
</dbReference>
<protein>
    <submittedName>
        <fullName evidence="2">Baseplate wedge</fullName>
    </submittedName>
</protein>
<accession>E3SMR7</accession>
<evidence type="ECO:0000313" key="3">
    <source>
        <dbReference type="Proteomes" id="UP000006530"/>
    </source>
</evidence>
<keyword evidence="3" id="KW-1185">Reference proteome</keyword>
<gene>
    <name evidence="2" type="primary">gp6</name>
    <name evidence="2" type="ORF">PHM1_086</name>
</gene>
<feature type="domain" description="Baseplate wedge protein gp6-like N-terminal helical" evidence="1">
    <location>
        <begin position="11"/>
        <end position="83"/>
    </location>
</feature>
<dbReference type="GeneID" id="10326999"/>
<dbReference type="KEGG" id="vg:10326999"/>
<dbReference type="RefSeq" id="YP_004322511.1">
    <property type="nucleotide sequence ID" value="NC_015280.1"/>
</dbReference>
<evidence type="ECO:0000313" key="2">
    <source>
        <dbReference type="EMBL" id="ADO98710.1"/>
    </source>
</evidence>
<dbReference type="EMBL" id="GU071101">
    <property type="protein sequence ID" value="ADO98710.1"/>
    <property type="molecule type" value="Genomic_DNA"/>
</dbReference>
<dbReference type="OrthoDB" id="668at10239"/>
<reference evidence="2 3" key="1">
    <citation type="journal article" date="2010" name="Environ. Microbiol.">
        <title>Genomic analysis of oceanic cyanobacterial myoviruses compared with T4-like myoviruses from diverse hosts and environments.</title>
        <authorList>
            <person name="Sullivan M.B."/>
            <person name="Huang K.H."/>
            <person name="Ignacio-Espinoza J.C."/>
            <person name="Berlin A.M."/>
            <person name="Kelly L."/>
            <person name="Weigele P.R."/>
            <person name="DeFrancesco A.S."/>
            <person name="Kern S.E."/>
            <person name="Thompson L.R."/>
            <person name="Young S."/>
            <person name="Yandava C."/>
            <person name="Fu R."/>
            <person name="Krastins B."/>
            <person name="Chase M."/>
            <person name="Sarracino D."/>
            <person name="Osburne M.S."/>
            <person name="Henn M.R."/>
            <person name="Chisholm S.W."/>
        </authorList>
    </citation>
    <scope>NUCLEOTIDE SEQUENCE [LARGE SCALE GENOMIC DNA]</scope>
    <source>
        <strain evidence="2">M4-247</strain>
    </source>
</reference>
<sequence>MAFNQVNALEFNQIKAQIKEYLRSQSQFSDYDFEGSSLTVLIDTLAYNTYYTSVNANLAVNEGFLETAVLRENVVKLARMIGYTPKSARSARTTVDIAVQTAFPYPKSVTIAAGLVLNFTGLDNNNFVFSIPTDITQSVDSLTGIASFNNTVLYEGLYLQDTFVKNTAERQRFILTNERVDATSMIVQVTSGTVTEKYLQATDITKIDATSKVFFLEESEYQIPEILFGDGVVGKALANGDVVTVKYTTSAGTGANGLKVFENIGTFRDNANNAITSGISISAVSFPDGGAEPESTEAIKFSAPKFYSAFGRAVSTRDYEAIIPQIYPNVSSIACYGGEEAEPPEFGKVFLAIKPRNADKLSLSEKNSVLKKLREYSVAAIQPTIIDPSILYVDLTSFVYYNPNNTRKSPAELKNLILTTLTVLNSSGEFNKFGGKFKYSKIQNIIDDAERSITSNITRIAMRKNITVDLNTRVNYKICYGNRINQQTTTNPAIISSGFKIVGDDINTYYLNDDGNSTLRLYYVKGTGEFEYVDGLWGTVDYDMGEIVINDLIIQSTNVANNTLQIKATPKSNDLVSLRETYITMGIDNSVITVVEDTISSGSNLSGTGVIPESSY</sequence>
<dbReference type="Gene3D" id="3.30.300.200">
    <property type="match status" value="1"/>
</dbReference>
<dbReference type="Pfam" id="PF21379">
    <property type="entry name" value="Gp6-like_1st"/>
    <property type="match status" value="1"/>
</dbReference>
<organism evidence="2 3">
    <name type="scientific">Prochlorococcus phage P-HM1</name>
    <dbReference type="NCBI Taxonomy" id="445700"/>
    <lineage>
        <taxon>Viruses</taxon>
        <taxon>Duplodnaviria</taxon>
        <taxon>Heunggongvirae</taxon>
        <taxon>Uroviricota</taxon>
        <taxon>Caudoviricetes</taxon>
        <taxon>Eurybiavirus</taxon>
        <taxon>Eurybiavirus PHM2</taxon>
    </lineage>
</organism>
<evidence type="ECO:0000259" key="1">
    <source>
        <dbReference type="Pfam" id="PF21379"/>
    </source>
</evidence>